<feature type="compositionally biased region" description="Low complexity" evidence="1">
    <location>
        <begin position="481"/>
        <end position="490"/>
    </location>
</feature>
<feature type="compositionally biased region" description="Basic and acidic residues" evidence="1">
    <location>
        <begin position="910"/>
        <end position="924"/>
    </location>
</feature>
<feature type="compositionally biased region" description="Basic and acidic residues" evidence="1">
    <location>
        <begin position="581"/>
        <end position="598"/>
    </location>
</feature>
<feature type="compositionally biased region" description="Basic and acidic residues" evidence="1">
    <location>
        <begin position="1285"/>
        <end position="1294"/>
    </location>
</feature>
<keyword evidence="4" id="KW-1185">Reference proteome</keyword>
<evidence type="ECO:0000313" key="2">
    <source>
        <dbReference type="EMBL" id="CAD5222860.1"/>
    </source>
</evidence>
<feature type="compositionally biased region" description="Polar residues" evidence="1">
    <location>
        <begin position="462"/>
        <end position="472"/>
    </location>
</feature>
<feature type="compositionally biased region" description="Polar residues" evidence="1">
    <location>
        <begin position="1329"/>
        <end position="1338"/>
    </location>
</feature>
<name>A0A1I7RZI4_BURXY</name>
<feature type="compositionally biased region" description="Polar residues" evidence="1">
    <location>
        <begin position="1244"/>
        <end position="1255"/>
    </location>
</feature>
<feature type="compositionally biased region" description="Low complexity" evidence="1">
    <location>
        <begin position="1295"/>
        <end position="1304"/>
    </location>
</feature>
<feature type="compositionally biased region" description="Pro residues" evidence="1">
    <location>
        <begin position="1346"/>
        <end position="1358"/>
    </location>
</feature>
<feature type="compositionally biased region" description="Low complexity" evidence="1">
    <location>
        <begin position="1081"/>
        <end position="1092"/>
    </location>
</feature>
<evidence type="ECO:0000313" key="3">
    <source>
        <dbReference type="Proteomes" id="UP000095284"/>
    </source>
</evidence>
<feature type="compositionally biased region" description="Basic and acidic residues" evidence="1">
    <location>
        <begin position="1151"/>
        <end position="1167"/>
    </location>
</feature>
<feature type="compositionally biased region" description="Basic and acidic residues" evidence="1">
    <location>
        <begin position="1045"/>
        <end position="1068"/>
    </location>
</feature>
<feature type="compositionally biased region" description="Basic and acidic residues" evidence="1">
    <location>
        <begin position="979"/>
        <end position="1002"/>
    </location>
</feature>
<feature type="compositionally biased region" description="Basic and acidic residues" evidence="1">
    <location>
        <begin position="493"/>
        <end position="538"/>
    </location>
</feature>
<feature type="compositionally biased region" description="Basic and acidic residues" evidence="1">
    <location>
        <begin position="689"/>
        <end position="719"/>
    </location>
</feature>
<evidence type="ECO:0000256" key="1">
    <source>
        <dbReference type="SAM" id="MobiDB-lite"/>
    </source>
</evidence>
<feature type="compositionally biased region" description="Basic and acidic residues" evidence="1">
    <location>
        <begin position="1122"/>
        <end position="1139"/>
    </location>
</feature>
<reference evidence="5" key="1">
    <citation type="submission" date="2016-11" db="UniProtKB">
        <authorList>
            <consortium name="WormBaseParasite"/>
        </authorList>
    </citation>
    <scope>IDENTIFICATION</scope>
</reference>
<organism evidence="3 5">
    <name type="scientific">Bursaphelenchus xylophilus</name>
    <name type="common">Pinewood nematode worm</name>
    <name type="synonym">Aphelenchoides xylophilus</name>
    <dbReference type="NCBI Taxonomy" id="6326"/>
    <lineage>
        <taxon>Eukaryota</taxon>
        <taxon>Metazoa</taxon>
        <taxon>Ecdysozoa</taxon>
        <taxon>Nematoda</taxon>
        <taxon>Chromadorea</taxon>
        <taxon>Rhabditida</taxon>
        <taxon>Tylenchina</taxon>
        <taxon>Tylenchomorpha</taxon>
        <taxon>Aphelenchoidea</taxon>
        <taxon>Aphelenchoididae</taxon>
        <taxon>Bursaphelenchus</taxon>
    </lineage>
</organism>
<feature type="region of interest" description="Disordered" evidence="1">
    <location>
        <begin position="186"/>
        <end position="835"/>
    </location>
</feature>
<dbReference type="WBParaSite" id="BXY_0615500.1">
    <property type="protein sequence ID" value="BXY_0615500.1"/>
    <property type="gene ID" value="BXY_0615500"/>
</dbReference>
<feature type="compositionally biased region" description="Basic and acidic residues" evidence="1">
    <location>
        <begin position="1095"/>
        <end position="1111"/>
    </location>
</feature>
<feature type="compositionally biased region" description="Basic and acidic residues" evidence="1">
    <location>
        <begin position="312"/>
        <end position="341"/>
    </location>
</feature>
<feature type="compositionally biased region" description="Basic and acidic residues" evidence="1">
    <location>
        <begin position="781"/>
        <end position="796"/>
    </location>
</feature>
<feature type="compositionally biased region" description="Low complexity" evidence="1">
    <location>
        <begin position="280"/>
        <end position="295"/>
    </location>
</feature>
<feature type="compositionally biased region" description="Basic and acidic residues" evidence="1">
    <location>
        <begin position="756"/>
        <end position="773"/>
    </location>
</feature>
<feature type="region of interest" description="Disordered" evidence="1">
    <location>
        <begin position="857"/>
        <end position="1424"/>
    </location>
</feature>
<feature type="compositionally biased region" description="Basic and acidic residues" evidence="1">
    <location>
        <begin position="629"/>
        <end position="643"/>
    </location>
</feature>
<feature type="compositionally biased region" description="Acidic residues" evidence="1">
    <location>
        <begin position="1112"/>
        <end position="1121"/>
    </location>
</feature>
<feature type="compositionally biased region" description="Basic residues" evidence="1">
    <location>
        <begin position="1200"/>
        <end position="1210"/>
    </location>
</feature>
<dbReference type="EMBL" id="CAJFCV020000003">
    <property type="protein sequence ID" value="CAG9111257.1"/>
    <property type="molecule type" value="Genomic_DNA"/>
</dbReference>
<protein>
    <submittedName>
        <fullName evidence="2">(pine wood nematode) hypothetical protein</fullName>
    </submittedName>
</protein>
<proteinExistence type="predicted"/>
<feature type="compositionally biased region" description="Acidic residues" evidence="1">
    <location>
        <begin position="112"/>
        <end position="122"/>
    </location>
</feature>
<feature type="compositionally biased region" description="Basic and acidic residues" evidence="1">
    <location>
        <begin position="357"/>
        <end position="374"/>
    </location>
</feature>
<reference evidence="2" key="2">
    <citation type="submission" date="2020-09" db="EMBL/GenBank/DDBJ databases">
        <authorList>
            <person name="Kikuchi T."/>
        </authorList>
    </citation>
    <scope>NUCLEOTIDE SEQUENCE</scope>
    <source>
        <strain evidence="2">Ka4C1</strain>
    </source>
</reference>
<accession>A0A1I7RZI4</accession>
<feature type="compositionally biased region" description="Low complexity" evidence="1">
    <location>
        <begin position="945"/>
        <end position="954"/>
    </location>
</feature>
<dbReference type="Proteomes" id="UP000095284">
    <property type="component" value="Unplaced"/>
</dbReference>
<feature type="compositionally biased region" description="Low complexity" evidence="1">
    <location>
        <begin position="1359"/>
        <end position="1368"/>
    </location>
</feature>
<feature type="region of interest" description="Disordered" evidence="1">
    <location>
        <begin position="112"/>
        <end position="133"/>
    </location>
</feature>
<sequence>MATTEINGNSVDPEEKPLFEVYTFNGKTLGQLKKDIPGYGRVYYKVKKVHELNEEKGELLCTCFAIRDKVWLPIQTALRLEQRNPLVSGPVAKFFEDQIEANLNVELVFSDDEENPSEEAEEPGSSLENDVNKVEIPSEITEQLEAIRKIPVSPQKELEEEVLALNQCSSTDNGHTDQLEVVEEDAPGFSGGRHANRAPIPAENSATAPEINASPSENHNLEEIVGSQSQESAENEVEFEFLESKQSPSDSVDRALGIAEKESEVNEKGDNNKEKTMETPSTSDSSSNSPSTSSKSDNEEDPKPDNVPCTSKSEEINETRMEIELKQGEEESFLKPNESPRRTRRGRTVSNASSRSSPEKKIGEQEVLEGKGVPEEMSEDVSPKLDENAEEASPQSSQNRRSTRRGRTASLASSKSDQEKTLEAQNEGSFAQMEVESQGSIANENEGEDMEGRNNVEKSMLASENSSQKSNKSPTRRSTRSGRTASLTSSKSGQEKSLEGQKEGAEGQEEAQEHKEEKQVEENALEDHTEKIEEKIEDVGQSSQKLDENLRKRGGRRSRTSTNASSSPEKMLIDEQSLESEAQKSLEDKIDDIPKNIEEADQSSQQLDESLGKRGGRRGRTSIRGSSSPEKKIVEEQEGLEEKEVPEEMTEDTSAKVDENEEEASQNLGQSRRSARRGRTASNTSFRSSPEKKIAEQEALDGKEVPEKTTEDVSGKPDEIAEESSPQSSQSRRSTRRGRTASLASSKSGQEQSLEGQKEGVEGQAEAQEKKEEEQVEESGLEDHTERIEEKIEEAHQSSQQLDENLGKRGVRRSRTSIRASSSPEKKPVDQQGLESEALESLEDKIDDNSKNIEEIEQSSQKLNVKPGRKRTASIASAKSDQERTLEVQNEGSFTQMEVESQDSVAIEIKGTDLEGKRSIEKSKLASGNSSQKSDKSPTRRSTRSGRTASLASSKSGQEQSLEGQKESGDAQAEAEEQKEEKQIEENALEDRTERIEEKIEDVSQSSQNLDENLRKRGGRRGRTSTNASSSPEKMLIEEQSIESEAQKSLEDKIDDIPKNSEEADQSSHKLNVKTRRKRTASLASSKSSQQQVGNRDESEASQEKIAREDVELAENSEEMEDTGRDRVLRGRKRVDPKSGSRVKVAKPKKNQKEEESSQEQKDKEEEAVVGQVQDPESLDLDKSEEKNVEIAQEPSEPRKRGRPGRKKKIAHESGYKSSPETKKKDDSKERLQIPSKLDATGTPEPSGSQNSNFMTPPTKRGPGRPRKTPIQSDLHTPGSSAISEHSKEKKVNNELENSLNESLQSEEDGGRRSGRLRSKPERLVISTKIATKSSPTLTTESPAPSGTPGPAETPAPETPTEAQPSPTWSTPSKGRGRPRKYLPGHEPYKIARPYIKKADRERMEKEKESRISRHSRRSKEEQEAIRKFNIRCAKGIFNMGEETEEDN</sequence>
<feature type="compositionally biased region" description="Polar residues" evidence="1">
    <location>
        <begin position="423"/>
        <end position="443"/>
    </location>
</feature>
<feature type="compositionally biased region" description="Basic and acidic residues" evidence="1">
    <location>
        <begin position="1180"/>
        <end position="1189"/>
    </location>
</feature>
<feature type="compositionally biased region" description="Basic and acidic residues" evidence="1">
    <location>
        <begin position="259"/>
        <end position="277"/>
    </location>
</feature>
<gene>
    <name evidence="2" type="ORF">BXYJ_LOCUS7690</name>
</gene>
<feature type="compositionally biased region" description="Polar residues" evidence="1">
    <location>
        <begin position="887"/>
        <end position="904"/>
    </location>
</feature>
<feature type="compositionally biased region" description="Basic and acidic residues" evidence="1">
    <location>
        <begin position="1397"/>
        <end position="1412"/>
    </location>
</feature>
<feature type="compositionally biased region" description="Polar residues" evidence="1">
    <location>
        <begin position="1271"/>
        <end position="1284"/>
    </location>
</feature>
<dbReference type="SMR" id="A0A1I7RZI4"/>
<evidence type="ECO:0000313" key="4">
    <source>
        <dbReference type="Proteomes" id="UP000659654"/>
    </source>
</evidence>
<feature type="compositionally biased region" description="Basic and acidic residues" evidence="1">
    <location>
        <begin position="1211"/>
        <end position="1232"/>
    </location>
</feature>
<feature type="compositionally biased region" description="Basic residues" evidence="1">
    <location>
        <begin position="1071"/>
        <end position="1080"/>
    </location>
</feature>
<dbReference type="Proteomes" id="UP000582659">
    <property type="component" value="Unassembled WGS sequence"/>
</dbReference>
<evidence type="ECO:0000313" key="5">
    <source>
        <dbReference type="WBParaSite" id="BXY_0615500.1"/>
    </source>
</evidence>
<dbReference type="EMBL" id="CAJFDI010000003">
    <property type="protein sequence ID" value="CAD5222860.1"/>
    <property type="molecule type" value="Genomic_DNA"/>
</dbReference>
<dbReference type="Proteomes" id="UP000659654">
    <property type="component" value="Unassembled WGS sequence"/>
</dbReference>